<reference evidence="2 3" key="1">
    <citation type="journal article" date="1998" name="Science">
        <title>Genome sequence of the nematode C. elegans: a platform for investigating biology.</title>
        <authorList>
            <consortium name="The C. elegans sequencing consortium"/>
            <person name="Sulson J.E."/>
            <person name="Waterston R."/>
        </authorList>
    </citation>
    <scope>NUCLEOTIDE SEQUENCE [LARGE SCALE GENOMIC DNA]</scope>
    <source>
        <strain evidence="2 3">Bristol N2</strain>
    </source>
</reference>
<proteinExistence type="predicted"/>
<gene>
    <name evidence="2" type="ORF">CELE_R11D1.4</name>
    <name evidence="2 4" type="ORF">R11D1.4</name>
</gene>
<evidence type="ECO:0000313" key="3">
    <source>
        <dbReference type="Proteomes" id="UP000001940"/>
    </source>
</evidence>
<dbReference type="GeneID" id="187805"/>
<dbReference type="OrthoDB" id="5828597at2759"/>
<dbReference type="Bgee" id="WBGene00011245">
    <property type="expression patterns" value="Expressed in material anatomical entity and 2 other cell types or tissues"/>
</dbReference>
<feature type="chain" id="PRO_5004199726" evidence="1">
    <location>
        <begin position="19"/>
        <end position="196"/>
    </location>
</feature>
<dbReference type="eggNOG" id="ENOG502TJHY">
    <property type="taxonomic scope" value="Eukaryota"/>
</dbReference>
<evidence type="ECO:0000313" key="2">
    <source>
        <dbReference type="EMBL" id="CAA99899.2"/>
    </source>
</evidence>
<dbReference type="WormBase" id="R11D1.4">
    <property type="protein sequence ID" value="CE43030"/>
    <property type="gene ID" value="WBGene00011245"/>
</dbReference>
<dbReference type="PhylomeDB" id="Q21931"/>
<name>Q21931_CAEEL</name>
<dbReference type="CTD" id="187805"/>
<dbReference type="RefSeq" id="NP_506175.2">
    <property type="nucleotide sequence ID" value="NM_073774.2"/>
</dbReference>
<dbReference type="InParanoid" id="Q21931"/>
<keyword evidence="3" id="KW-1185">Reference proteome</keyword>
<dbReference type="PANTHER" id="PTHR36161">
    <property type="entry name" value="PROTEIN CBG06377-RELATED"/>
    <property type="match status" value="1"/>
</dbReference>
<dbReference type="KEGG" id="cel:CELE_R11D1.4"/>
<evidence type="ECO:0000256" key="1">
    <source>
        <dbReference type="SAM" id="SignalP"/>
    </source>
</evidence>
<accession>Q21931</accession>
<feature type="signal peptide" evidence="1">
    <location>
        <begin position="1"/>
        <end position="18"/>
    </location>
</feature>
<dbReference type="PaxDb" id="6239-R11D1.4"/>
<protein>
    <submittedName>
        <fullName evidence="2">DUF19 domain-containing protein</fullName>
    </submittedName>
</protein>
<dbReference type="EMBL" id="BX284605">
    <property type="protein sequence ID" value="CAA99899.2"/>
    <property type="molecule type" value="Genomic_DNA"/>
</dbReference>
<dbReference type="AlphaFoldDB" id="Q21931"/>
<keyword evidence="1" id="KW-0732">Signal</keyword>
<dbReference type="UCSC" id="R11D1.4">
    <property type="organism name" value="c. elegans"/>
</dbReference>
<dbReference type="Proteomes" id="UP000001940">
    <property type="component" value="Chromosome V"/>
</dbReference>
<evidence type="ECO:0000313" key="4">
    <source>
        <dbReference type="WormBase" id="R11D1.4"/>
    </source>
</evidence>
<organism evidence="2 3">
    <name type="scientific">Caenorhabditis elegans</name>
    <dbReference type="NCBI Taxonomy" id="6239"/>
    <lineage>
        <taxon>Eukaryota</taxon>
        <taxon>Metazoa</taxon>
        <taxon>Ecdysozoa</taxon>
        <taxon>Nematoda</taxon>
        <taxon>Chromadorea</taxon>
        <taxon>Rhabditida</taxon>
        <taxon>Rhabditina</taxon>
        <taxon>Rhabditomorpha</taxon>
        <taxon>Rhabditoidea</taxon>
        <taxon>Rhabditidae</taxon>
        <taxon>Peloderinae</taxon>
        <taxon>Caenorhabditis</taxon>
    </lineage>
</organism>
<dbReference type="HOGENOM" id="CLU_118741_0_0_1"/>
<dbReference type="AGR" id="WB:WBGene00011245"/>
<dbReference type="PANTHER" id="PTHR36161:SF5">
    <property type="entry name" value="DUF19 DOMAIN-CONTAINING PROTEIN"/>
    <property type="match status" value="1"/>
</dbReference>
<sequence length="196" mass="21898">MARSIFIFIVIFVQYSHGTNRDSVMEMAISKFGLIFYDQPQLTIIAICCEKQVYATPNNNTAINQEAKKCIFENSGNKALQAIALYNNINNCLSPETLDSVLEDLQPAILANLAGLLQKLRTSLINCKASGDAKLETCAQKVYGLILTELTFKYVDNFCIKIVTENATPIQWSCGKKYLPNILTFSKYECSQSVKN</sequence>